<reference evidence="1" key="1">
    <citation type="submission" date="2021-01" db="EMBL/GenBank/DDBJ databases">
        <authorList>
            <person name="Corre E."/>
            <person name="Pelletier E."/>
            <person name="Niang G."/>
            <person name="Scheremetjew M."/>
            <person name="Finn R."/>
            <person name="Kale V."/>
            <person name="Holt S."/>
            <person name="Cochrane G."/>
            <person name="Meng A."/>
            <person name="Brown T."/>
            <person name="Cohen L."/>
        </authorList>
    </citation>
    <scope>NUCLEOTIDE SEQUENCE</scope>
    <source>
        <strain evidence="1">NY070348D</strain>
    </source>
</reference>
<evidence type="ECO:0000313" key="1">
    <source>
        <dbReference type="EMBL" id="CAD9679799.1"/>
    </source>
</evidence>
<sequence length="267" mass="29121">MSMDAMEEIPGLVKTKFFLRKPVGDTGDTEGGQIVLVHIEDPKTKGFSIAKKQCDLWEFVWGTSLLVASVIDRLDFQGLDVLEIGGGSGICSLVACKKGASTVTMTDLVEDALKICKRSAQENGLTDCNRMSFVKYDWNKTETLKEEGHHIVIGSDVLFFRGSVNPVANTFFKALRPGGIGILGDPCRLNTDDFIAKLDDLGMAHKTYTFLPSIVHAGGDHGTDNPQKVKLIIVSKEGSPSRQHDNPVLSQFVAQLQQVLPGFVEPE</sequence>
<organism evidence="1">
    <name type="scientific">Mucochytrium quahogii</name>
    <dbReference type="NCBI Taxonomy" id="96639"/>
    <lineage>
        <taxon>Eukaryota</taxon>
        <taxon>Sar</taxon>
        <taxon>Stramenopiles</taxon>
        <taxon>Bigyra</taxon>
        <taxon>Labyrinthulomycetes</taxon>
        <taxon>Thraustochytrida</taxon>
        <taxon>Thraustochytriidae</taxon>
        <taxon>Mucochytrium</taxon>
    </lineage>
</organism>
<dbReference type="CDD" id="cd02440">
    <property type="entry name" value="AdoMet_MTases"/>
    <property type="match status" value="1"/>
</dbReference>
<protein>
    <submittedName>
        <fullName evidence="1">Uncharacterized protein</fullName>
    </submittedName>
</protein>
<gene>
    <name evidence="1" type="ORF">QSP1433_LOCUS6687</name>
</gene>
<dbReference type="Pfam" id="PF10294">
    <property type="entry name" value="Methyltransf_16"/>
    <property type="match status" value="1"/>
</dbReference>
<proteinExistence type="predicted"/>
<dbReference type="InterPro" id="IPR029063">
    <property type="entry name" value="SAM-dependent_MTases_sf"/>
</dbReference>
<dbReference type="EMBL" id="HBHK01010684">
    <property type="protein sequence ID" value="CAD9679799.1"/>
    <property type="molecule type" value="Transcribed_RNA"/>
</dbReference>
<dbReference type="PANTHER" id="PTHR14614">
    <property type="entry name" value="HEPATOCELLULAR CARCINOMA-ASSOCIATED ANTIGEN"/>
    <property type="match status" value="1"/>
</dbReference>
<accession>A0A7S2WCQ2</accession>
<dbReference type="InterPro" id="IPR019410">
    <property type="entry name" value="Methyltransf_16"/>
</dbReference>
<name>A0A7S2WCQ2_9STRA</name>
<dbReference type="Gene3D" id="3.40.50.150">
    <property type="entry name" value="Vaccinia Virus protein VP39"/>
    <property type="match status" value="1"/>
</dbReference>
<dbReference type="SUPFAM" id="SSF53335">
    <property type="entry name" value="S-adenosyl-L-methionine-dependent methyltransferases"/>
    <property type="match status" value="1"/>
</dbReference>
<dbReference type="AlphaFoldDB" id="A0A7S2WCQ2"/>